<dbReference type="GO" id="GO:0006508">
    <property type="term" value="P:proteolysis"/>
    <property type="evidence" value="ECO:0007669"/>
    <property type="project" value="UniProtKB-KW"/>
</dbReference>
<evidence type="ECO:0000256" key="8">
    <source>
        <dbReference type="ARBA" id="ARBA00022801"/>
    </source>
</evidence>
<evidence type="ECO:0000256" key="2">
    <source>
        <dbReference type="ARBA" id="ARBA00004606"/>
    </source>
</evidence>
<dbReference type="FunFam" id="2.60.40.1910:FF:000006">
    <property type="entry name" value="Aminopeptidase"/>
    <property type="match status" value="1"/>
</dbReference>
<evidence type="ECO:0000256" key="3">
    <source>
        <dbReference type="ARBA" id="ARBA00010136"/>
    </source>
</evidence>
<feature type="binding site" evidence="17">
    <location>
        <position position="817"/>
    </location>
    <ligand>
        <name>Zn(2+)</name>
        <dbReference type="ChEBI" id="CHEBI:29105"/>
        <note>catalytic</note>
    </ligand>
</feature>
<evidence type="ECO:0000256" key="11">
    <source>
        <dbReference type="ARBA" id="ARBA00022989"/>
    </source>
</evidence>
<keyword evidence="4" id="KW-1003">Cell membrane</keyword>
<evidence type="ECO:0000256" key="9">
    <source>
        <dbReference type="ARBA" id="ARBA00022833"/>
    </source>
</evidence>
<comment type="cofactor">
    <cofactor evidence="17">
        <name>Zn(2+)</name>
        <dbReference type="ChEBI" id="CHEBI:29105"/>
    </cofactor>
    <text evidence="17">Binds 1 zinc ion per subunit.</text>
</comment>
<keyword evidence="7 17" id="KW-0479">Metal-binding</keyword>
<dbReference type="GO" id="GO:0005737">
    <property type="term" value="C:cytoplasm"/>
    <property type="evidence" value="ECO:0007669"/>
    <property type="project" value="TreeGrafter"/>
</dbReference>
<protein>
    <recommendedName>
        <fullName evidence="24">Aminopeptidase</fullName>
    </recommendedName>
</protein>
<keyword evidence="5" id="KW-0645">Protease</keyword>
<keyword evidence="12" id="KW-0482">Metalloprotease</keyword>
<feature type="non-terminal residue" evidence="22">
    <location>
        <position position="1"/>
    </location>
</feature>
<feature type="binding site" evidence="17">
    <location>
        <position position="794"/>
    </location>
    <ligand>
        <name>Zn(2+)</name>
        <dbReference type="ChEBI" id="CHEBI:29105"/>
        <note>catalytic</note>
    </ligand>
</feature>
<evidence type="ECO:0000256" key="14">
    <source>
        <dbReference type="ARBA" id="ARBA00023157"/>
    </source>
</evidence>
<dbReference type="InterPro" id="IPR045357">
    <property type="entry name" value="Aminopeptidase_N-like_N"/>
</dbReference>
<evidence type="ECO:0000259" key="21">
    <source>
        <dbReference type="Pfam" id="PF17900"/>
    </source>
</evidence>
<dbReference type="Pfam" id="PF01433">
    <property type="entry name" value="Peptidase_M1"/>
    <property type="match status" value="1"/>
</dbReference>
<evidence type="ECO:0000256" key="4">
    <source>
        <dbReference type="ARBA" id="ARBA00022475"/>
    </source>
</evidence>
<evidence type="ECO:0000256" key="1">
    <source>
        <dbReference type="ARBA" id="ARBA00004236"/>
    </source>
</evidence>
<sequence>EYLNKFSYKNAIQDNLWHSLQQVSSGSEFKDVNLTSVLNTWTKQMGYPLVTVKLLNKTHISLSQEHFLYDPSLPVQESPYKYKWYIPFSFTQEHLTSSDKSKALDYNVSNIYKNINWINPNHSETIIKLEHEADNSTFILANMDAFGFFRINYDEFNWNRIKNQLLTNFKAIPSRMRSQLISDIFSLAQINRLESSKAFEFVEYLSKETEYIPWYLFQLKLSFYFDMVESSEIYGEFRSYILKLIEPIYKKIGWLDTNEDSWLNKKLRSLIISLACRLDYEDCVEKSIKSYKEWMKNEAINNIPKNLRSSVYCTAIKFGTYSEWLFASIQYDKETDSNAKRDLQKAMSCSKEKWIQLKYLNDQLNLNKTRKQDGLFGVRYSASNLYSNKVTWEFIRNNWNTLIDRYGSSMSFAYIVSDISAKFNTVNDYNEFITFFGNVSAHTATRQVKISNETIRANIKWMQNNYEKLKKWFQIQIKNDESNSEIINYRLPDNLKPYFYDLKIKPNFNLFKLYGNESFDGDVRINLTCLKPTNKIVLHQKNLQIQSFKINEDLQSQNDLDYDLQKDFLIIKLKTECIQNSKYSILIKYSGNLSDSLAGFYLSSYKDSNGNNNYLTTTQFEPTYARRAFPCLDEPGLKSEFKISIIRHRNFSSVSNMPLERSEFLSADYFIDIYEKSVPMSTYLVAFVISNFAKIEKKSPKYNVEVEIMARTESIQKGYGQFALDEAANMIDFFSDYFNTSYPLKKSTQIGIPDFNAGAMENWGLITYREKYLLYNPSYDSIGSKRFVSLIISHELAHQWFGNLVSPQWWNDLWLNEGFASWVEFLGINYTHPEWRDLDYFIVEKASSLIKDSLESSHPVSASVNDPSQINSIFDSISYDKGSCLVRMMNSFLTIDTFKKGIANYLKKYQFSNANQDFLWHELYQQALKDKKMNTSLTLKDIMDSWTLKKGYPVVNCKKIFENGQLKIKLEQKWFLLNPLSKSLNTSTHKKTKWFIPFTFTTKSNPIFDFESQPYWLNNNTDFTTIEINGSERDWIIGNIKFSGYYRVNYDEENWKLLIQQLNENYLAIDLINRAKLLDDSFNLARAEQLNIQIYFDLLMYLRNETQNVPFELAYNGIKFIDNMIANDDYYVYSKFKEFVKSLFKKSYERLAWSNQTSIQDTNLQILSIKVMCSYGHLDCIQKSRYYYERWTHYNESIPNDLRRTVLNTIAQYGSENEWFYMLEKAKNSKSYDTRIEIFKALTNTKEISQLNLLLKLSLNRSIIRGQDEDTIIIWVARNSIGKNLVWEYIMNKWDYFLKKTDAFEFIDSLFSYVLKNYNTNYDLQKIKHFFTSLDILDDLPSSNEIVESILINIRWMEMNCSKISAWLLNY</sequence>
<dbReference type="PRINTS" id="PR00756">
    <property type="entry name" value="ALADIPTASE"/>
</dbReference>
<evidence type="ECO:0000259" key="19">
    <source>
        <dbReference type="Pfam" id="PF01433"/>
    </source>
</evidence>
<dbReference type="InterPro" id="IPR027268">
    <property type="entry name" value="Peptidase_M4/M1_CTD_sf"/>
</dbReference>
<dbReference type="GO" id="GO:0005615">
    <property type="term" value="C:extracellular space"/>
    <property type="evidence" value="ECO:0007669"/>
    <property type="project" value="TreeGrafter"/>
</dbReference>
<evidence type="ECO:0000256" key="18">
    <source>
        <dbReference type="PIRSR" id="PIRSR634016-4"/>
    </source>
</evidence>
<dbReference type="PANTHER" id="PTHR11533">
    <property type="entry name" value="PROTEASE M1 ZINC METALLOPROTEASE"/>
    <property type="match status" value="1"/>
</dbReference>
<feature type="domain" description="ERAP1-like C-terminal" evidence="20">
    <location>
        <begin position="138"/>
        <end position="457"/>
    </location>
</feature>
<dbReference type="InterPro" id="IPR042097">
    <property type="entry name" value="Aminopeptidase_N-like_N_sf"/>
</dbReference>
<dbReference type="Proteomes" id="UP000663879">
    <property type="component" value="Unassembled WGS sequence"/>
</dbReference>
<comment type="caution">
    <text evidence="22">The sequence shown here is derived from an EMBL/GenBank/DDBJ whole genome shotgun (WGS) entry which is preliminary data.</text>
</comment>
<evidence type="ECO:0000313" key="22">
    <source>
        <dbReference type="EMBL" id="CAF0929907.1"/>
    </source>
</evidence>
<keyword evidence="23" id="KW-1185">Reference proteome</keyword>
<dbReference type="Gene3D" id="2.60.40.1730">
    <property type="entry name" value="tricorn interacting facor f3 domain"/>
    <property type="match status" value="1"/>
</dbReference>
<feature type="domain" description="ERAP1-like C-terminal" evidence="20">
    <location>
        <begin position="1035"/>
        <end position="1343"/>
    </location>
</feature>
<keyword evidence="6" id="KW-0812">Transmembrane</keyword>
<dbReference type="Pfam" id="PF17900">
    <property type="entry name" value="Peptidase_M1_N"/>
    <property type="match status" value="1"/>
</dbReference>
<dbReference type="InterPro" id="IPR050344">
    <property type="entry name" value="Peptidase_M1_aminopeptidases"/>
</dbReference>
<evidence type="ECO:0000256" key="6">
    <source>
        <dbReference type="ARBA" id="ARBA00022692"/>
    </source>
</evidence>
<evidence type="ECO:0000256" key="7">
    <source>
        <dbReference type="ARBA" id="ARBA00022723"/>
    </source>
</evidence>
<evidence type="ECO:0000256" key="15">
    <source>
        <dbReference type="ARBA" id="ARBA00023180"/>
    </source>
</evidence>
<keyword evidence="15" id="KW-0325">Glycoprotein</keyword>
<dbReference type="FunFam" id="2.60.40.1730:FF:000012">
    <property type="entry name" value="Aminopeptidase N"/>
    <property type="match status" value="1"/>
</dbReference>
<gene>
    <name evidence="22" type="ORF">OXX778_LOCUS12846</name>
</gene>
<evidence type="ECO:0000256" key="5">
    <source>
        <dbReference type="ARBA" id="ARBA00022670"/>
    </source>
</evidence>
<evidence type="ECO:0000256" key="10">
    <source>
        <dbReference type="ARBA" id="ARBA00022968"/>
    </source>
</evidence>
<evidence type="ECO:0000256" key="13">
    <source>
        <dbReference type="ARBA" id="ARBA00023136"/>
    </source>
</evidence>
<keyword evidence="11" id="KW-1133">Transmembrane helix</keyword>
<keyword evidence="9 17" id="KW-0862">Zinc</keyword>
<evidence type="ECO:0000256" key="16">
    <source>
        <dbReference type="PIRSR" id="PIRSR634016-1"/>
    </source>
</evidence>
<dbReference type="GO" id="GO:0070006">
    <property type="term" value="F:metalloaminopeptidase activity"/>
    <property type="evidence" value="ECO:0007669"/>
    <property type="project" value="TreeGrafter"/>
</dbReference>
<dbReference type="InterPro" id="IPR001930">
    <property type="entry name" value="Peptidase_M1"/>
</dbReference>
<feature type="site" description="Transition state stabilizer" evidence="18">
    <location>
        <position position="879"/>
    </location>
</feature>
<dbReference type="InterPro" id="IPR024571">
    <property type="entry name" value="ERAP1-like_C_dom"/>
</dbReference>
<keyword evidence="14" id="KW-1015">Disulfide bond</keyword>
<dbReference type="GO" id="GO:0005886">
    <property type="term" value="C:plasma membrane"/>
    <property type="evidence" value="ECO:0007669"/>
    <property type="project" value="UniProtKB-SubCell"/>
</dbReference>
<evidence type="ECO:0000259" key="20">
    <source>
        <dbReference type="Pfam" id="PF11838"/>
    </source>
</evidence>
<dbReference type="Gene3D" id="1.25.50.20">
    <property type="match status" value="2"/>
</dbReference>
<dbReference type="GO" id="GO:0042277">
    <property type="term" value="F:peptide binding"/>
    <property type="evidence" value="ECO:0007669"/>
    <property type="project" value="TreeGrafter"/>
</dbReference>
<comment type="similarity">
    <text evidence="3">Belongs to the peptidase M1 family.</text>
</comment>
<dbReference type="InterPro" id="IPR014782">
    <property type="entry name" value="Peptidase_M1_dom"/>
</dbReference>
<accession>A0A814BQV8</accession>
<dbReference type="Gene3D" id="1.10.390.10">
    <property type="entry name" value="Neutral Protease Domain 2"/>
    <property type="match status" value="2"/>
</dbReference>
<dbReference type="Pfam" id="PF11838">
    <property type="entry name" value="ERAP1_C"/>
    <property type="match status" value="2"/>
</dbReference>
<dbReference type="SUPFAM" id="SSF55486">
    <property type="entry name" value="Metalloproteases ('zincins'), catalytic domain"/>
    <property type="match status" value="2"/>
</dbReference>
<dbReference type="EMBL" id="CAJNOC010002382">
    <property type="protein sequence ID" value="CAF0929907.1"/>
    <property type="molecule type" value="Genomic_DNA"/>
</dbReference>
<dbReference type="InterPro" id="IPR034016">
    <property type="entry name" value="M1_APN-typ"/>
</dbReference>
<feature type="domain" description="Aminopeptidase N-like N-terminal" evidence="21">
    <location>
        <begin position="497"/>
        <end position="684"/>
    </location>
</feature>
<evidence type="ECO:0000256" key="17">
    <source>
        <dbReference type="PIRSR" id="PIRSR634016-3"/>
    </source>
</evidence>
<dbReference type="GO" id="GO:0043171">
    <property type="term" value="P:peptide catabolic process"/>
    <property type="evidence" value="ECO:0007669"/>
    <property type="project" value="TreeGrafter"/>
</dbReference>
<dbReference type="PANTHER" id="PTHR11533:SF294">
    <property type="entry name" value="THYROTROPIN-RELEASING HORMONE-DEGRADING ECTOENZYME"/>
    <property type="match status" value="1"/>
</dbReference>
<evidence type="ECO:0000313" key="23">
    <source>
        <dbReference type="Proteomes" id="UP000663879"/>
    </source>
</evidence>
<feature type="binding site" evidence="17">
    <location>
        <position position="798"/>
    </location>
    <ligand>
        <name>Zn(2+)</name>
        <dbReference type="ChEBI" id="CHEBI:29105"/>
        <note>catalytic</note>
    </ligand>
</feature>
<dbReference type="Gene3D" id="2.60.40.1910">
    <property type="match status" value="2"/>
</dbReference>
<reference evidence="22" key="1">
    <citation type="submission" date="2021-02" db="EMBL/GenBank/DDBJ databases">
        <authorList>
            <person name="Nowell W R."/>
        </authorList>
    </citation>
    <scope>NUCLEOTIDE SEQUENCE</scope>
    <source>
        <strain evidence="22">Ploen Becks lab</strain>
    </source>
</reference>
<name>A0A814BQV8_9BILA</name>
<proteinExistence type="inferred from homology"/>
<evidence type="ECO:0000256" key="12">
    <source>
        <dbReference type="ARBA" id="ARBA00023049"/>
    </source>
</evidence>
<dbReference type="FunFam" id="1.25.50.20:FF:000001">
    <property type="entry name" value="Aminopeptidase"/>
    <property type="match status" value="2"/>
</dbReference>
<keyword evidence="10" id="KW-0735">Signal-anchor</keyword>
<dbReference type="OrthoDB" id="510539at2759"/>
<evidence type="ECO:0008006" key="24">
    <source>
        <dbReference type="Google" id="ProtNLM"/>
    </source>
</evidence>
<organism evidence="22 23">
    <name type="scientific">Brachionus calyciflorus</name>
    <dbReference type="NCBI Taxonomy" id="104777"/>
    <lineage>
        <taxon>Eukaryota</taxon>
        <taxon>Metazoa</taxon>
        <taxon>Spiralia</taxon>
        <taxon>Gnathifera</taxon>
        <taxon>Rotifera</taxon>
        <taxon>Eurotatoria</taxon>
        <taxon>Monogononta</taxon>
        <taxon>Pseudotrocha</taxon>
        <taxon>Ploima</taxon>
        <taxon>Brachionidae</taxon>
        <taxon>Brachionus</taxon>
    </lineage>
</organism>
<keyword evidence="13" id="KW-0472">Membrane</keyword>
<dbReference type="SUPFAM" id="SSF63737">
    <property type="entry name" value="Leukotriene A4 hydrolase N-terminal domain"/>
    <property type="match status" value="1"/>
</dbReference>
<dbReference type="FunFam" id="1.10.390.10:FF:000016">
    <property type="entry name" value="Glutamyl aminopeptidase"/>
    <property type="match status" value="1"/>
</dbReference>
<dbReference type="GO" id="GO:0008270">
    <property type="term" value="F:zinc ion binding"/>
    <property type="evidence" value="ECO:0007669"/>
    <property type="project" value="InterPro"/>
</dbReference>
<feature type="active site" description="Proton acceptor" evidence="16">
    <location>
        <position position="795"/>
    </location>
</feature>
<dbReference type="CDD" id="cd09601">
    <property type="entry name" value="M1_APN-Q_like"/>
    <property type="match status" value="1"/>
</dbReference>
<feature type="domain" description="Peptidase M1 membrane alanine aminopeptidase" evidence="19">
    <location>
        <begin position="722"/>
        <end position="946"/>
    </location>
</feature>
<keyword evidence="8" id="KW-0378">Hydrolase</keyword>
<comment type="subcellular location">
    <subcellularLocation>
        <location evidence="1">Cell membrane</location>
    </subcellularLocation>
    <subcellularLocation>
        <location evidence="2">Membrane</location>
        <topology evidence="2">Single-pass type II membrane protein</topology>
    </subcellularLocation>
</comment>